<gene>
    <name evidence="5" type="ORF">HKD39_04645</name>
</gene>
<dbReference type="EMBL" id="JABEND010000002">
    <property type="protein sequence ID" value="NNG35013.1"/>
    <property type="molecule type" value="Genomic_DNA"/>
</dbReference>
<dbReference type="Gene3D" id="2.30.38.10">
    <property type="entry name" value="Luciferase, Domain 3"/>
    <property type="match status" value="1"/>
</dbReference>
<dbReference type="InterPro" id="IPR042099">
    <property type="entry name" value="ANL_N_sf"/>
</dbReference>
<dbReference type="Gene3D" id="3.40.50.12780">
    <property type="entry name" value="N-terminal domain of ligase-like"/>
    <property type="match status" value="1"/>
</dbReference>
<comment type="caution">
    <text evidence="5">The sequence shown here is derived from an EMBL/GenBank/DDBJ whole genome shotgun (WGS) entry which is preliminary data.</text>
</comment>
<sequence length="920" mass="92770">MPAPSRPVPPSSGNVASGNIAELISATAERLGDRPALLATAGTATAAGSFSWAQWDQAVNTGAAELLESGLRPGDRVVLALPTSVELAVAVLAVWRAGAVAAPIDPARSDPLTAAEQVTASMIIGRDDGAPGSGSDVAVGAPGADAAGVRRLAAADVSGWWDGSRAAVPPTGAAEDLALLGRVGGRRRPVMLSHRAVLAAVAAITETTGAAELRLDPADRVVQALPMHHVAGLVTSLLPAVAVGTAIVVPDVTTGDWWEDAVPQAIRRHRATVVPGSPATFRALMALPDAERQLASVRLMTSGAAPLRPEDWGTVRERTGQRVWEGYGIAESASVVASTLMTPRPRPRSVGLPLPGVEVRIESDGGPGASVEAVPRQGDSPDSASGGADQERVDAAAAGAVVNPADSAARAGSAGNPAGNPAGSADSPAAAGDAHADADDGDADDTDPADTGSDAYAGPGAGGADAGDAADFELDFEGAEGIGSVGRIAIRGRTLFSGYWPDGSDGPGPDGWFVTTDIGFTDDVGELHLADRAEDAVRIAGFTVYPRDIEAVLIAQPGVAEAIVVGLAADHDGRVVADGDTSPEDAVTALAAVVGTRGSDQADAEELTRRLAELLPAFKRPRALVLVDRVPRTELGRVDRPAAAAQYRDELLAVLAANTAASRAAQAAEAAAAEHSEQPEQPEQSQQSKQPEQAGNDAAAAGESAARSGGTGTEPAASDRSSDSERGDGADTDQAPETVADKGMSGDPSGVAHRSARAGQAVARAASRAAGRAAEFAAELVPERLAERARTRDGKQQADSADNDSADRDNSADMAHKDDSTDKAGPSGSPSRGDRSAAAGATTATAAATDAAAGTPATDREGASGGRDDDGGGTVENLSRTTTPERAANLSQLGRRLPGAGTRRGRTSGDDEDDLFGELD</sequence>
<proteinExistence type="inferred from homology"/>
<organism evidence="5 6">
    <name type="scientific">Nakamurella aerolata</name>
    <dbReference type="NCBI Taxonomy" id="1656892"/>
    <lineage>
        <taxon>Bacteria</taxon>
        <taxon>Bacillati</taxon>
        <taxon>Actinomycetota</taxon>
        <taxon>Actinomycetes</taxon>
        <taxon>Nakamurellales</taxon>
        <taxon>Nakamurellaceae</taxon>
        <taxon>Nakamurella</taxon>
    </lineage>
</organism>
<feature type="compositionally biased region" description="Low complexity" evidence="2">
    <location>
        <begin position="449"/>
        <end position="458"/>
    </location>
</feature>
<feature type="compositionally biased region" description="Low complexity" evidence="2">
    <location>
        <begin position="757"/>
        <end position="779"/>
    </location>
</feature>
<keyword evidence="5" id="KW-0436">Ligase</keyword>
<dbReference type="GO" id="GO:0006631">
    <property type="term" value="P:fatty acid metabolic process"/>
    <property type="evidence" value="ECO:0007669"/>
    <property type="project" value="TreeGrafter"/>
</dbReference>
<dbReference type="GO" id="GO:0031956">
    <property type="term" value="F:medium-chain fatty acid-CoA ligase activity"/>
    <property type="evidence" value="ECO:0007669"/>
    <property type="project" value="TreeGrafter"/>
</dbReference>
<evidence type="ECO:0000259" key="4">
    <source>
        <dbReference type="Pfam" id="PF13193"/>
    </source>
</evidence>
<feature type="compositionally biased region" description="Polar residues" evidence="2">
    <location>
        <begin position="876"/>
        <end position="892"/>
    </location>
</feature>
<evidence type="ECO:0000256" key="2">
    <source>
        <dbReference type="SAM" id="MobiDB-lite"/>
    </source>
</evidence>
<dbReference type="AlphaFoldDB" id="A0A849A6F8"/>
<evidence type="ECO:0000259" key="3">
    <source>
        <dbReference type="Pfam" id="PF00501"/>
    </source>
</evidence>
<dbReference type="InterPro" id="IPR025110">
    <property type="entry name" value="AMP-bd_C"/>
</dbReference>
<feature type="compositionally biased region" description="Low complexity" evidence="2">
    <location>
        <begin position="679"/>
        <end position="708"/>
    </location>
</feature>
<dbReference type="PANTHER" id="PTHR43201">
    <property type="entry name" value="ACYL-COA SYNTHETASE"/>
    <property type="match status" value="1"/>
</dbReference>
<name>A0A849A6F8_9ACTN</name>
<feature type="compositionally biased region" description="Basic and acidic residues" evidence="2">
    <location>
        <begin position="781"/>
        <end position="796"/>
    </location>
</feature>
<evidence type="ECO:0000313" key="6">
    <source>
        <dbReference type="Proteomes" id="UP000562984"/>
    </source>
</evidence>
<dbReference type="InterPro" id="IPR000873">
    <property type="entry name" value="AMP-dep_synth/lig_dom"/>
</dbReference>
<dbReference type="Pfam" id="PF13193">
    <property type="entry name" value="AMP-binding_C"/>
    <property type="match status" value="1"/>
</dbReference>
<feature type="compositionally biased region" description="Low complexity" evidence="2">
    <location>
        <begin position="407"/>
        <end position="433"/>
    </location>
</feature>
<feature type="region of interest" description="Disordered" evidence="2">
    <location>
        <begin position="342"/>
        <end position="391"/>
    </location>
</feature>
<dbReference type="SUPFAM" id="SSF56801">
    <property type="entry name" value="Acetyl-CoA synthetase-like"/>
    <property type="match status" value="2"/>
</dbReference>
<feature type="compositionally biased region" description="Basic and acidic residues" evidence="2">
    <location>
        <begin position="858"/>
        <end position="870"/>
    </location>
</feature>
<feature type="region of interest" description="Disordered" evidence="2">
    <location>
        <begin position="407"/>
        <end position="464"/>
    </location>
</feature>
<feature type="domain" description="AMP-binding enzyme C-terminal" evidence="4">
    <location>
        <begin position="549"/>
        <end position="636"/>
    </location>
</feature>
<feature type="domain" description="AMP-dependent synthetase/ligase" evidence="3">
    <location>
        <begin position="26"/>
        <end position="364"/>
    </location>
</feature>
<feature type="compositionally biased region" description="Acidic residues" evidence="2">
    <location>
        <begin position="910"/>
        <end position="920"/>
    </location>
</feature>
<protein>
    <submittedName>
        <fullName evidence="5">Acyl--CoA ligase</fullName>
    </submittedName>
</protein>
<feature type="compositionally biased region" description="Basic and acidic residues" evidence="2">
    <location>
        <begin position="805"/>
        <end position="822"/>
    </location>
</feature>
<dbReference type="Pfam" id="PF00501">
    <property type="entry name" value="AMP-binding"/>
    <property type="match status" value="1"/>
</dbReference>
<dbReference type="Gene3D" id="3.30.300.30">
    <property type="match status" value="1"/>
</dbReference>
<keyword evidence="6" id="KW-1185">Reference proteome</keyword>
<feature type="region of interest" description="Disordered" evidence="2">
    <location>
        <begin position="666"/>
        <end position="920"/>
    </location>
</feature>
<evidence type="ECO:0000313" key="5">
    <source>
        <dbReference type="EMBL" id="NNG35013.1"/>
    </source>
</evidence>
<feature type="compositionally biased region" description="Low complexity" evidence="2">
    <location>
        <begin position="824"/>
        <end position="857"/>
    </location>
</feature>
<evidence type="ECO:0000256" key="1">
    <source>
        <dbReference type="ARBA" id="ARBA00006432"/>
    </source>
</evidence>
<reference evidence="5 6" key="1">
    <citation type="submission" date="2020-05" db="EMBL/GenBank/DDBJ databases">
        <title>Nakamurella sp. DB0629 isolated from air conditioner.</title>
        <authorList>
            <person name="Kim D.H."/>
            <person name="Kim D.-U."/>
        </authorList>
    </citation>
    <scope>NUCLEOTIDE SEQUENCE [LARGE SCALE GENOMIC DNA]</scope>
    <source>
        <strain evidence="5 6">DB0629</strain>
    </source>
</reference>
<dbReference type="InterPro" id="IPR045851">
    <property type="entry name" value="AMP-bd_C_sf"/>
</dbReference>
<accession>A0A849A6F8</accession>
<dbReference type="Proteomes" id="UP000562984">
    <property type="component" value="Unassembled WGS sequence"/>
</dbReference>
<feature type="compositionally biased region" description="Basic and acidic residues" evidence="2">
    <location>
        <begin position="720"/>
        <end position="729"/>
    </location>
</feature>
<dbReference type="RefSeq" id="WP_171198655.1">
    <property type="nucleotide sequence ID" value="NZ_JABEND010000002.1"/>
</dbReference>
<comment type="similarity">
    <text evidence="1">Belongs to the ATP-dependent AMP-binding enzyme family.</text>
</comment>
<feature type="compositionally biased region" description="Acidic residues" evidence="2">
    <location>
        <begin position="439"/>
        <end position="448"/>
    </location>
</feature>
<dbReference type="PANTHER" id="PTHR43201:SF8">
    <property type="entry name" value="ACYL-COA SYNTHETASE FAMILY MEMBER 3"/>
    <property type="match status" value="1"/>
</dbReference>